<accession>A0A0N4W5T1</accession>
<reference evidence="1 2" key="2">
    <citation type="submission" date="2018-11" db="EMBL/GenBank/DDBJ databases">
        <authorList>
            <consortium name="Pathogen Informatics"/>
        </authorList>
    </citation>
    <scope>NUCLEOTIDE SEQUENCE [LARGE SCALE GENOMIC DNA]</scope>
    <source>
        <strain evidence="1 2">MHpl1</strain>
    </source>
</reference>
<protein>
    <submittedName>
        <fullName evidence="3">Transposase</fullName>
    </submittedName>
</protein>
<evidence type="ECO:0000313" key="1">
    <source>
        <dbReference type="EMBL" id="VDO25719.1"/>
    </source>
</evidence>
<sequence>MADKSAFVPVEAVTDRKGSAEVEADIDAELFGKKVTMFPNQKWRRYSKTGCAAKQGVKQKKISIWHARAALKTALRSKRSFFGLKSVLGLALLQVWSELKSRQDSIKTNYT</sequence>
<name>A0A0N4W5T1_HAEPC</name>
<dbReference type="WBParaSite" id="HPLM_0000535801-mRNA-1">
    <property type="protein sequence ID" value="HPLM_0000535801-mRNA-1"/>
    <property type="gene ID" value="HPLM_0000535801"/>
</dbReference>
<dbReference type="OrthoDB" id="5870436at2759"/>
<dbReference type="EMBL" id="UZAF01016324">
    <property type="protein sequence ID" value="VDO25719.1"/>
    <property type="molecule type" value="Genomic_DNA"/>
</dbReference>
<dbReference type="Proteomes" id="UP000268014">
    <property type="component" value="Unassembled WGS sequence"/>
</dbReference>
<proteinExistence type="predicted"/>
<evidence type="ECO:0000313" key="2">
    <source>
        <dbReference type="Proteomes" id="UP000268014"/>
    </source>
</evidence>
<reference evidence="3" key="1">
    <citation type="submission" date="2017-02" db="UniProtKB">
        <authorList>
            <consortium name="WormBaseParasite"/>
        </authorList>
    </citation>
    <scope>IDENTIFICATION</scope>
</reference>
<keyword evidence="2" id="KW-1185">Reference proteome</keyword>
<dbReference type="AlphaFoldDB" id="A0A0N4W5T1"/>
<gene>
    <name evidence="1" type="ORF">HPLM_LOCUS5350</name>
</gene>
<evidence type="ECO:0000313" key="3">
    <source>
        <dbReference type="WBParaSite" id="HPLM_0000535801-mRNA-1"/>
    </source>
</evidence>
<organism evidence="3">
    <name type="scientific">Haemonchus placei</name>
    <name type="common">Barber's pole worm</name>
    <dbReference type="NCBI Taxonomy" id="6290"/>
    <lineage>
        <taxon>Eukaryota</taxon>
        <taxon>Metazoa</taxon>
        <taxon>Ecdysozoa</taxon>
        <taxon>Nematoda</taxon>
        <taxon>Chromadorea</taxon>
        <taxon>Rhabditida</taxon>
        <taxon>Rhabditina</taxon>
        <taxon>Rhabditomorpha</taxon>
        <taxon>Strongyloidea</taxon>
        <taxon>Trichostrongylidae</taxon>
        <taxon>Haemonchus</taxon>
    </lineage>
</organism>